<dbReference type="NCBIfam" id="TIGR00707">
    <property type="entry name" value="argD"/>
    <property type="match status" value="1"/>
</dbReference>
<feature type="binding site" evidence="8">
    <location>
        <begin position="210"/>
        <end position="213"/>
    </location>
    <ligand>
        <name>pyridoxal 5'-phosphate</name>
        <dbReference type="ChEBI" id="CHEBI:597326"/>
    </ligand>
</feature>
<feature type="binding site" evidence="8">
    <location>
        <position position="126"/>
    </location>
    <ligand>
        <name>N(2)-acetyl-L-ornithine</name>
        <dbReference type="ChEBI" id="CHEBI:57805"/>
    </ligand>
</feature>
<dbReference type="Gene3D" id="3.40.640.10">
    <property type="entry name" value="Type I PLP-dependent aspartate aminotransferase-like (Major domain)"/>
    <property type="match status" value="1"/>
</dbReference>
<comment type="miscellaneous">
    <text evidence="8">May also have succinyldiaminopimelate aminotransferase activity, thus carrying out the corresponding step in lysine biosynthesis.</text>
</comment>
<dbReference type="FunFam" id="3.40.640.10:FF:000004">
    <property type="entry name" value="Acetylornithine aminotransferase"/>
    <property type="match status" value="1"/>
</dbReference>
<dbReference type="EMBL" id="NHMP01000007">
    <property type="protein sequence ID" value="OXE45854.1"/>
    <property type="molecule type" value="Genomic_DNA"/>
</dbReference>
<feature type="binding site" evidence="8">
    <location>
        <position position="267"/>
    </location>
    <ligand>
        <name>pyridoxal 5'-phosphate</name>
        <dbReference type="ChEBI" id="CHEBI:597326"/>
    </ligand>
</feature>
<comment type="similarity">
    <text evidence="8">Belongs to the class-III pyridoxal-phosphate-dependent aminotransferase family. ArgD subfamily.</text>
</comment>
<dbReference type="GO" id="GO:0045303">
    <property type="term" value="F:diaminobutyrate-2-oxoglutarate transaminase activity"/>
    <property type="evidence" value="ECO:0007669"/>
    <property type="project" value="UniProtKB-EC"/>
</dbReference>
<gene>
    <name evidence="8" type="primary">argD</name>
    <name evidence="9" type="ORF">ADH67_10415</name>
</gene>
<evidence type="ECO:0000256" key="7">
    <source>
        <dbReference type="ARBA" id="ARBA00049111"/>
    </source>
</evidence>
<evidence type="ECO:0000256" key="6">
    <source>
        <dbReference type="ARBA" id="ARBA00022898"/>
    </source>
</evidence>
<keyword evidence="3 8" id="KW-0032">Aminotransferase</keyword>
<dbReference type="PANTHER" id="PTHR11986">
    <property type="entry name" value="AMINOTRANSFERASE CLASS III"/>
    <property type="match status" value="1"/>
</dbReference>
<organism evidence="9 10">
    <name type="scientific">Turicimonas muris</name>
    <dbReference type="NCBI Taxonomy" id="1796652"/>
    <lineage>
        <taxon>Bacteria</taxon>
        <taxon>Pseudomonadati</taxon>
        <taxon>Pseudomonadota</taxon>
        <taxon>Betaproteobacteria</taxon>
        <taxon>Burkholderiales</taxon>
        <taxon>Sutterellaceae</taxon>
        <taxon>Turicimonas</taxon>
    </lineage>
</organism>
<keyword evidence="4 8" id="KW-0028">Amino-acid biosynthesis</keyword>
<dbReference type="InterPro" id="IPR004636">
    <property type="entry name" value="AcOrn/SuccOrn_fam"/>
</dbReference>
<dbReference type="GO" id="GO:0006526">
    <property type="term" value="P:L-arginine biosynthetic process"/>
    <property type="evidence" value="ECO:0007669"/>
    <property type="project" value="UniProtKB-UniRule"/>
</dbReference>
<comment type="subcellular location">
    <subcellularLocation>
        <location evidence="8">Cytoplasm</location>
    </subcellularLocation>
</comment>
<dbReference type="GO" id="GO:0042802">
    <property type="term" value="F:identical protein binding"/>
    <property type="evidence" value="ECO:0007669"/>
    <property type="project" value="TreeGrafter"/>
</dbReference>
<dbReference type="UniPathway" id="UPA00068">
    <property type="reaction ID" value="UER00109"/>
</dbReference>
<dbReference type="InterPro" id="IPR005814">
    <property type="entry name" value="Aminotrans_3"/>
</dbReference>
<dbReference type="PANTHER" id="PTHR11986:SF79">
    <property type="entry name" value="ACETYLORNITHINE AMINOTRANSFERASE, MITOCHONDRIAL"/>
    <property type="match status" value="1"/>
</dbReference>
<keyword evidence="6 8" id="KW-0663">Pyridoxal phosphate</keyword>
<dbReference type="EC" id="2.6.1.11" evidence="8"/>
<feature type="binding site" evidence="8">
    <location>
        <position position="123"/>
    </location>
    <ligand>
        <name>pyridoxal 5'-phosphate</name>
        <dbReference type="ChEBI" id="CHEBI:597326"/>
    </ligand>
</feature>
<dbReference type="PIRSF" id="PIRSF000521">
    <property type="entry name" value="Transaminase_4ab_Lys_Orn"/>
    <property type="match status" value="1"/>
</dbReference>
<dbReference type="InterPro" id="IPR015421">
    <property type="entry name" value="PyrdxlP-dep_Trfase_major"/>
</dbReference>
<comment type="catalytic activity">
    <reaction evidence="8">
        <text>N(2)-acetyl-L-ornithine + 2-oxoglutarate = N-acetyl-L-glutamate 5-semialdehyde + L-glutamate</text>
        <dbReference type="Rhea" id="RHEA:18049"/>
        <dbReference type="ChEBI" id="CHEBI:16810"/>
        <dbReference type="ChEBI" id="CHEBI:29123"/>
        <dbReference type="ChEBI" id="CHEBI:29985"/>
        <dbReference type="ChEBI" id="CHEBI:57805"/>
        <dbReference type="EC" id="2.6.1.11"/>
    </reaction>
</comment>
<dbReference type="HAMAP" id="MF_01107">
    <property type="entry name" value="ArgD_aminotrans_3"/>
    <property type="match status" value="1"/>
</dbReference>
<dbReference type="InterPro" id="IPR015422">
    <property type="entry name" value="PyrdxlP-dep_Trfase_small"/>
</dbReference>
<comment type="pathway">
    <text evidence="8">Amino-acid biosynthesis; L-arginine biosynthesis; N(2)-acetyl-L-ornithine from L-glutamate: step 4/4.</text>
</comment>
<dbReference type="GO" id="GO:0030170">
    <property type="term" value="F:pyridoxal phosphate binding"/>
    <property type="evidence" value="ECO:0007669"/>
    <property type="project" value="InterPro"/>
</dbReference>
<evidence type="ECO:0000256" key="1">
    <source>
        <dbReference type="ARBA" id="ARBA00004946"/>
    </source>
</evidence>
<dbReference type="Pfam" id="PF00202">
    <property type="entry name" value="Aminotran_3"/>
    <property type="match status" value="1"/>
</dbReference>
<dbReference type="InterPro" id="IPR050103">
    <property type="entry name" value="Class-III_PLP-dep_AT"/>
</dbReference>
<reference evidence="10" key="1">
    <citation type="submission" date="2017-05" db="EMBL/GenBank/DDBJ databases">
        <title>Improved OligoMM genomes.</title>
        <authorList>
            <person name="Garzetti D."/>
        </authorList>
    </citation>
    <scope>NUCLEOTIDE SEQUENCE [LARGE SCALE GENOMIC DNA]</scope>
    <source>
        <strain evidence="10">YL45</strain>
    </source>
</reference>
<dbReference type="CDD" id="cd00610">
    <property type="entry name" value="OAT_like"/>
    <property type="match status" value="1"/>
</dbReference>
<feature type="modified residue" description="N6-(pyridoxal phosphate)lysine" evidence="8">
    <location>
        <position position="239"/>
    </location>
</feature>
<comment type="caution">
    <text evidence="9">The sequence shown here is derived from an EMBL/GenBank/DDBJ whole genome shotgun (WGS) entry which is preliminary data.</text>
</comment>
<comment type="subunit">
    <text evidence="8">Homodimer.</text>
</comment>
<evidence type="ECO:0000256" key="3">
    <source>
        <dbReference type="ARBA" id="ARBA00022576"/>
    </source>
</evidence>
<dbReference type="InterPro" id="IPR049704">
    <property type="entry name" value="Aminotrans_3_PPA_site"/>
</dbReference>
<keyword evidence="5 8" id="KW-0808">Transferase</keyword>
<sequence>MNTYGRLPVEFDHGQGVWLWDKEGNKYLDALAGIAVNAVGHAHPRLVKAISDQASKLIHCSNYFQISLQEQVAAKLLEHSGLDAVFFCNSGLEANECAFKIARKYGHQKGIKVPTIVVLKKAFHGRSISTLSATGNPGVRKDFDPFMEGIIQIDENDLDGLRKLAKTNKDIVALMFEPIQGEGGVNPIDLSAMKEYRRICDENDWLLMVDEIQCGLGRSGKWFAHQWAEIKPDVMTLAKGLAGGVPVGAVVVGNKANIFTPGNHGSTFGGNPLAMRAALETLSIIEDENLVENAYNVGKKLKKDLSKSLNGFSGVLEIRGKGLMLGVVLDRDAHDLLEPALKAGLTFSVTAGNVIRLVPPLILTETEAEEIVKRLTPLIRAFLAQPKV</sequence>
<dbReference type="NCBIfam" id="NF002325">
    <property type="entry name" value="PRK01278.1"/>
    <property type="match status" value="1"/>
</dbReference>
<dbReference type="GO" id="GO:0003992">
    <property type="term" value="F:N2-acetyl-L-ornithine:2-oxoglutarate 5-aminotransferase activity"/>
    <property type="evidence" value="ECO:0007669"/>
    <property type="project" value="UniProtKB-UniRule"/>
</dbReference>
<feature type="binding site" evidence="8">
    <location>
        <position position="266"/>
    </location>
    <ligand>
        <name>N(2)-acetyl-L-ornithine</name>
        <dbReference type="ChEBI" id="CHEBI:57805"/>
    </ligand>
</feature>
<evidence type="ECO:0000256" key="5">
    <source>
        <dbReference type="ARBA" id="ARBA00022679"/>
    </source>
</evidence>
<dbReference type="Gene3D" id="3.90.1150.10">
    <property type="entry name" value="Aspartate Aminotransferase, domain 1"/>
    <property type="match status" value="1"/>
</dbReference>
<comment type="cofactor">
    <cofactor evidence="8">
        <name>pyridoxal 5'-phosphate</name>
        <dbReference type="ChEBI" id="CHEBI:597326"/>
    </cofactor>
    <text evidence="8">Binds 1 pyridoxal phosphate per subunit.</text>
</comment>
<protein>
    <recommendedName>
        <fullName evidence="8">Acetylornithine aminotransferase</fullName>
        <shortName evidence="8">ACOAT</shortName>
        <ecNumber evidence="8">2.6.1.11</ecNumber>
    </recommendedName>
</protein>
<comment type="pathway">
    <text evidence="1">Amine and polyamine biosynthesis; ectoine biosynthesis; L-ectoine from L-aspartate 4-semialdehyde: step 1/3.</text>
</comment>
<dbReference type="AlphaFoldDB" id="A0A227KEP9"/>
<name>A0A227KEP9_9BURK</name>
<comment type="caution">
    <text evidence="8">Lacks conserved residue(s) required for the propagation of feature annotation.</text>
</comment>
<evidence type="ECO:0000313" key="9">
    <source>
        <dbReference type="EMBL" id="OXE45854.1"/>
    </source>
</evidence>
<evidence type="ECO:0000256" key="4">
    <source>
        <dbReference type="ARBA" id="ARBA00022605"/>
    </source>
</evidence>
<keyword evidence="2 8" id="KW-0055">Arginine biosynthesis</keyword>
<dbReference type="InterPro" id="IPR015424">
    <property type="entry name" value="PyrdxlP-dep_Trfase"/>
</dbReference>
<keyword evidence="10" id="KW-1185">Reference proteome</keyword>
<evidence type="ECO:0000256" key="2">
    <source>
        <dbReference type="ARBA" id="ARBA00022571"/>
    </source>
</evidence>
<evidence type="ECO:0000256" key="8">
    <source>
        <dbReference type="HAMAP-Rule" id="MF_01107"/>
    </source>
</evidence>
<dbReference type="GO" id="GO:0005737">
    <property type="term" value="C:cytoplasm"/>
    <property type="evidence" value="ECO:0007669"/>
    <property type="project" value="UniProtKB-SubCell"/>
</dbReference>
<dbReference type="SUPFAM" id="SSF53383">
    <property type="entry name" value="PLP-dependent transferases"/>
    <property type="match status" value="1"/>
</dbReference>
<evidence type="ECO:0000313" key="10">
    <source>
        <dbReference type="Proteomes" id="UP000214610"/>
    </source>
</evidence>
<proteinExistence type="inferred from homology"/>
<dbReference type="Proteomes" id="UP000214610">
    <property type="component" value="Unassembled WGS sequence"/>
</dbReference>
<keyword evidence="8" id="KW-0963">Cytoplasm</keyword>
<accession>A0A227KEP9</accession>
<dbReference type="PROSITE" id="PS00600">
    <property type="entry name" value="AA_TRANSFER_CLASS_3"/>
    <property type="match status" value="1"/>
</dbReference>
<comment type="catalytic activity">
    <reaction evidence="7">
        <text>L-2,4-diaminobutanoate + 2-oxoglutarate = L-aspartate 4-semialdehyde + L-glutamate</text>
        <dbReference type="Rhea" id="RHEA:11160"/>
        <dbReference type="ChEBI" id="CHEBI:16810"/>
        <dbReference type="ChEBI" id="CHEBI:29985"/>
        <dbReference type="ChEBI" id="CHEBI:58761"/>
        <dbReference type="ChEBI" id="CHEBI:537519"/>
        <dbReference type="EC" id="2.6.1.76"/>
    </reaction>
</comment>